<dbReference type="EMBL" id="LQYN01000031">
    <property type="protein sequence ID" value="KYD08508.1"/>
    <property type="molecule type" value="Genomic_DNA"/>
</dbReference>
<keyword evidence="2" id="KW-1185">Reference proteome</keyword>
<gene>
    <name evidence="1" type="ORF">B4102_2785</name>
</gene>
<dbReference type="Proteomes" id="UP000075666">
    <property type="component" value="Unassembled WGS sequence"/>
</dbReference>
<sequence>MMWVRFIPIVFFSLTAITLFAFQSVEIVHAALDLILSKSRLK</sequence>
<proteinExistence type="predicted"/>
<accession>A0A150L849</accession>
<dbReference type="AlphaFoldDB" id="A0A150L849"/>
<comment type="caution">
    <text evidence="1">The sequence shown here is derived from an EMBL/GenBank/DDBJ whole genome shotgun (WGS) entry which is preliminary data.</text>
</comment>
<name>A0A150L849_9BACI</name>
<organism evidence="1 2">
    <name type="scientific">Heyndrickxia sporothermodurans</name>
    <dbReference type="NCBI Taxonomy" id="46224"/>
    <lineage>
        <taxon>Bacteria</taxon>
        <taxon>Bacillati</taxon>
        <taxon>Bacillota</taxon>
        <taxon>Bacilli</taxon>
        <taxon>Bacillales</taxon>
        <taxon>Bacillaceae</taxon>
        <taxon>Heyndrickxia</taxon>
    </lineage>
</organism>
<dbReference type="PATRIC" id="fig|46224.3.peg.2356"/>
<evidence type="ECO:0000313" key="2">
    <source>
        <dbReference type="Proteomes" id="UP000075666"/>
    </source>
</evidence>
<dbReference type="RefSeq" id="WP_258223508.1">
    <property type="nucleotide sequence ID" value="NZ_CP066701.1"/>
</dbReference>
<dbReference type="GeneID" id="80426274"/>
<reference evidence="1 2" key="1">
    <citation type="submission" date="2016-01" db="EMBL/GenBank/DDBJ databases">
        <title>Genome Sequences of Twelve Sporeforming Bacillus Species Isolated from Foods.</title>
        <authorList>
            <person name="Berendsen E.M."/>
            <person name="Wells-Bennik M.H."/>
            <person name="Krawcyk A.O."/>
            <person name="De Jong A."/>
            <person name="Holsappel S."/>
            <person name="Eijlander R.T."/>
            <person name="Kuipers O.P."/>
        </authorList>
    </citation>
    <scope>NUCLEOTIDE SEQUENCE [LARGE SCALE GENOMIC DNA]</scope>
    <source>
        <strain evidence="1 2">B4102</strain>
    </source>
</reference>
<evidence type="ECO:0000313" key="1">
    <source>
        <dbReference type="EMBL" id="KYD08508.1"/>
    </source>
</evidence>
<protein>
    <submittedName>
        <fullName evidence="1">Uncharacterized protein</fullName>
    </submittedName>
</protein>
<dbReference type="STRING" id="46224.B4102_2785"/>